<evidence type="ECO:0000256" key="2">
    <source>
        <dbReference type="ARBA" id="ARBA00022490"/>
    </source>
</evidence>
<feature type="binding site" evidence="11">
    <location>
        <position position="126"/>
    </location>
    <ligand>
        <name>FMN</name>
        <dbReference type="ChEBI" id="CHEBI:58210"/>
    </ligand>
</feature>
<feature type="binding site" evidence="11">
    <location>
        <position position="160"/>
    </location>
    <ligand>
        <name>substrate</name>
    </ligand>
</feature>
<evidence type="ECO:0000256" key="11">
    <source>
        <dbReference type="HAMAP-Rule" id="MF_00354"/>
    </source>
</evidence>
<comment type="catalytic activity">
    <reaction evidence="11">
        <text>isopentenyl diphosphate = dimethylallyl diphosphate</text>
        <dbReference type="Rhea" id="RHEA:23284"/>
        <dbReference type="ChEBI" id="CHEBI:57623"/>
        <dbReference type="ChEBI" id="CHEBI:128769"/>
        <dbReference type="EC" id="5.3.3.2"/>
    </reaction>
</comment>
<comment type="caution">
    <text evidence="11">Lacks conserved residue(s) required for the propagation of feature annotation.</text>
</comment>
<dbReference type="RefSeq" id="WP_211530132.1">
    <property type="nucleotide sequence ID" value="NZ_JWHL01000003.1"/>
</dbReference>
<feature type="binding site" evidence="11">
    <location>
        <begin position="97"/>
        <end position="99"/>
    </location>
    <ligand>
        <name>substrate</name>
    </ligand>
</feature>
<dbReference type="GO" id="GO:0008299">
    <property type="term" value="P:isoprenoid biosynthetic process"/>
    <property type="evidence" value="ECO:0007669"/>
    <property type="project" value="UniProtKB-UniRule"/>
</dbReference>
<dbReference type="GO" id="GO:0010181">
    <property type="term" value="F:FMN binding"/>
    <property type="evidence" value="ECO:0007669"/>
    <property type="project" value="UniProtKB-UniRule"/>
</dbReference>
<name>A0A8J8B4W8_9EURY</name>
<dbReference type="AlphaFoldDB" id="A0A8J8B4W8"/>
<evidence type="ECO:0000313" key="14">
    <source>
        <dbReference type="Proteomes" id="UP000730161"/>
    </source>
</evidence>
<dbReference type="CDD" id="cd02811">
    <property type="entry name" value="IDI-2_FMN"/>
    <property type="match status" value="1"/>
</dbReference>
<keyword evidence="3 11" id="KW-0285">Flavoprotein</keyword>
<dbReference type="GO" id="GO:0005737">
    <property type="term" value="C:cytoplasm"/>
    <property type="evidence" value="ECO:0007669"/>
    <property type="project" value="UniProtKB-SubCell"/>
</dbReference>
<dbReference type="SUPFAM" id="SSF51395">
    <property type="entry name" value="FMN-linked oxidoreductases"/>
    <property type="match status" value="1"/>
</dbReference>
<dbReference type="InterPro" id="IPR011179">
    <property type="entry name" value="IPdP_isomerase"/>
</dbReference>
<comment type="cofactor">
    <cofactor evidence="11">
        <name>NADPH</name>
        <dbReference type="ChEBI" id="CHEBI:57783"/>
    </cofactor>
</comment>
<dbReference type="GO" id="GO:0004452">
    <property type="term" value="F:isopentenyl-diphosphate delta-isomerase activity"/>
    <property type="evidence" value="ECO:0007669"/>
    <property type="project" value="UniProtKB-UniRule"/>
</dbReference>
<feature type="binding site" evidence="11">
    <location>
        <begin position="67"/>
        <end position="69"/>
    </location>
    <ligand>
        <name>FMN</name>
        <dbReference type="ChEBI" id="CHEBI:58210"/>
    </ligand>
</feature>
<dbReference type="InterPro" id="IPR000262">
    <property type="entry name" value="FMN-dep_DH"/>
</dbReference>
<evidence type="ECO:0000256" key="7">
    <source>
        <dbReference type="ARBA" id="ARBA00022857"/>
    </source>
</evidence>
<comment type="cofactor">
    <cofactor evidence="1 11">
        <name>FMN</name>
        <dbReference type="ChEBI" id="CHEBI:58210"/>
    </cofactor>
</comment>
<feature type="binding site" evidence="11">
    <location>
        <begin position="273"/>
        <end position="275"/>
    </location>
    <ligand>
        <name>FMN</name>
        <dbReference type="ChEBI" id="CHEBI:58210"/>
    </ligand>
</feature>
<keyword evidence="14" id="KW-1185">Reference proteome</keyword>
<keyword evidence="9 11" id="KW-0413">Isomerase</keyword>
<comment type="caution">
    <text evidence="13">The sequence shown here is derived from an EMBL/GenBank/DDBJ whole genome shotgun (WGS) entry which is preliminary data.</text>
</comment>
<feature type="binding site" evidence="11">
    <location>
        <position position="97"/>
    </location>
    <ligand>
        <name>FMN</name>
        <dbReference type="ChEBI" id="CHEBI:58210"/>
    </ligand>
</feature>
<dbReference type="Gene3D" id="3.20.20.70">
    <property type="entry name" value="Aldolase class I"/>
    <property type="match status" value="1"/>
</dbReference>
<dbReference type="InterPro" id="IPR013785">
    <property type="entry name" value="Aldolase_TIM"/>
</dbReference>
<comment type="cofactor">
    <cofactor evidence="11">
        <name>Mg(2+)</name>
        <dbReference type="ChEBI" id="CHEBI:18420"/>
    </cofactor>
</comment>
<keyword evidence="5 11" id="KW-0479">Metal-binding</keyword>
<comment type="subunit">
    <text evidence="10 11">Homooctamer. Dimer of tetramers.</text>
</comment>
<evidence type="ECO:0000256" key="6">
    <source>
        <dbReference type="ARBA" id="ARBA00022842"/>
    </source>
</evidence>
<dbReference type="PANTHER" id="PTHR43665">
    <property type="entry name" value="ISOPENTENYL-DIPHOSPHATE DELTA-ISOMERASE"/>
    <property type="match status" value="1"/>
</dbReference>
<feature type="binding site" evidence="11">
    <location>
        <begin position="10"/>
        <end position="11"/>
    </location>
    <ligand>
        <name>substrate</name>
    </ligand>
</feature>
<evidence type="ECO:0000256" key="3">
    <source>
        <dbReference type="ARBA" id="ARBA00022630"/>
    </source>
</evidence>
<organism evidence="13 14">
    <name type="scientific">Methanocalculus chunghsingensis</name>
    <dbReference type="NCBI Taxonomy" id="156457"/>
    <lineage>
        <taxon>Archaea</taxon>
        <taxon>Methanobacteriati</taxon>
        <taxon>Methanobacteriota</taxon>
        <taxon>Stenosarchaea group</taxon>
        <taxon>Methanomicrobia</taxon>
        <taxon>Methanomicrobiales</taxon>
        <taxon>Methanocalculaceae</taxon>
        <taxon>Methanocalculus</taxon>
    </lineage>
</organism>
<evidence type="ECO:0000256" key="5">
    <source>
        <dbReference type="ARBA" id="ARBA00022723"/>
    </source>
</evidence>
<keyword evidence="8 11" id="KW-0414">Isoprene biosynthesis</keyword>
<feature type="binding site" evidence="11">
    <location>
        <position position="192"/>
    </location>
    <ligand>
        <name>FMN</name>
        <dbReference type="ChEBI" id="CHEBI:58210"/>
    </ligand>
</feature>
<accession>A0A8J8B4W8</accession>
<evidence type="ECO:0000256" key="10">
    <source>
        <dbReference type="ARBA" id="ARBA00025810"/>
    </source>
</evidence>
<dbReference type="EC" id="5.3.3.2" evidence="11"/>
<evidence type="ECO:0000256" key="9">
    <source>
        <dbReference type="ARBA" id="ARBA00023235"/>
    </source>
</evidence>
<feature type="domain" description="FMN-dependent dehydrogenase" evidence="12">
    <location>
        <begin position="170"/>
        <end position="336"/>
    </location>
</feature>
<protein>
    <recommendedName>
        <fullName evidence="11">Isopentenyl-diphosphate delta-isomerase</fullName>
        <shortName evidence="11">IPP isomerase</shortName>
        <ecNumber evidence="11">5.3.3.2</ecNumber>
    </recommendedName>
    <alternativeName>
        <fullName evidence="11">Isopentenyl diphosphate:dimethylallyl diphosphate isomerase</fullName>
    </alternativeName>
    <alternativeName>
        <fullName evidence="11">Isopentenyl pyrophosphate isomerase</fullName>
    </alternativeName>
    <alternativeName>
        <fullName evidence="11">Type 2 isopentenyl diphosphate isomerase</fullName>
        <shortName evidence="11">IDI-2</shortName>
    </alternativeName>
</protein>
<feature type="binding site" evidence="11">
    <location>
        <position position="222"/>
    </location>
    <ligand>
        <name>FMN</name>
        <dbReference type="ChEBI" id="CHEBI:58210"/>
    </ligand>
</feature>
<feature type="binding site" evidence="11">
    <location>
        <position position="161"/>
    </location>
    <ligand>
        <name>Mg(2+)</name>
        <dbReference type="ChEBI" id="CHEBI:18420"/>
    </ligand>
</feature>
<dbReference type="SMART" id="SM01240">
    <property type="entry name" value="IMPDH"/>
    <property type="match status" value="1"/>
</dbReference>
<dbReference type="NCBIfam" id="TIGR02151">
    <property type="entry name" value="IPP_isom_2"/>
    <property type="match status" value="1"/>
</dbReference>
<evidence type="ECO:0000259" key="12">
    <source>
        <dbReference type="Pfam" id="PF01070"/>
    </source>
</evidence>
<dbReference type="PANTHER" id="PTHR43665:SF1">
    <property type="entry name" value="ISOPENTENYL-DIPHOSPHATE DELTA-ISOMERASE"/>
    <property type="match status" value="1"/>
</dbReference>
<keyword evidence="6 11" id="KW-0460">Magnesium</keyword>
<proteinExistence type="inferred from homology"/>
<evidence type="ECO:0000256" key="8">
    <source>
        <dbReference type="ARBA" id="ARBA00023229"/>
    </source>
</evidence>
<evidence type="ECO:0000313" key="13">
    <source>
        <dbReference type="EMBL" id="MBR1368503.1"/>
    </source>
</evidence>
<comment type="subcellular location">
    <subcellularLocation>
        <location evidence="11">Cytoplasm</location>
    </subcellularLocation>
</comment>
<evidence type="ECO:0000256" key="1">
    <source>
        <dbReference type="ARBA" id="ARBA00001917"/>
    </source>
</evidence>
<dbReference type="OrthoDB" id="371955at2157"/>
<comment type="similarity">
    <text evidence="11">Belongs to the IPP isomerase type 2 family.</text>
</comment>
<feature type="binding site" evidence="11">
    <location>
        <begin position="294"/>
        <end position="295"/>
    </location>
    <ligand>
        <name>FMN</name>
        <dbReference type="ChEBI" id="CHEBI:58210"/>
    </ligand>
</feature>
<keyword evidence="4 11" id="KW-0288">FMN</keyword>
<keyword evidence="2 11" id="KW-0963">Cytoplasm</keyword>
<dbReference type="PIRSF" id="PIRSF003314">
    <property type="entry name" value="IPP_isomerase"/>
    <property type="match status" value="1"/>
</dbReference>
<dbReference type="Proteomes" id="UP000730161">
    <property type="component" value="Unassembled WGS sequence"/>
</dbReference>
<dbReference type="EMBL" id="JWHL01000003">
    <property type="protein sequence ID" value="MBR1368503.1"/>
    <property type="molecule type" value="Genomic_DNA"/>
</dbReference>
<reference evidence="13" key="1">
    <citation type="submission" date="2014-12" db="EMBL/GenBank/DDBJ databases">
        <authorList>
            <person name="Huang H.-H."/>
            <person name="Chen S.-C."/>
            <person name="Lai M.-C."/>
        </authorList>
    </citation>
    <scope>NUCLEOTIDE SEQUENCE</scope>
    <source>
        <strain evidence="13">K1F9705b</strain>
    </source>
</reference>
<dbReference type="GO" id="GO:0000287">
    <property type="term" value="F:magnesium ion binding"/>
    <property type="evidence" value="ECO:0007669"/>
    <property type="project" value="UniProtKB-UniRule"/>
</dbReference>
<dbReference type="HAMAP" id="MF_00354">
    <property type="entry name" value="Idi_2"/>
    <property type="match status" value="1"/>
</dbReference>
<dbReference type="GO" id="GO:0070402">
    <property type="term" value="F:NADPH binding"/>
    <property type="evidence" value="ECO:0007669"/>
    <property type="project" value="UniProtKB-UniRule"/>
</dbReference>
<dbReference type="Pfam" id="PF01070">
    <property type="entry name" value="FMN_dh"/>
    <property type="match status" value="1"/>
</dbReference>
<evidence type="ECO:0000256" key="4">
    <source>
        <dbReference type="ARBA" id="ARBA00022643"/>
    </source>
</evidence>
<comment type="function">
    <text evidence="11">Involved in the biosynthesis of isoprenoids. Catalyzes the 1,3-allylic rearrangement of the homoallylic substrate isopentenyl (IPP) to its allylic isomer, dimethylallyl diphosphate (DMAPP).</text>
</comment>
<gene>
    <name evidence="11" type="primary">fni</name>
    <name evidence="13" type="ORF">RJ53_02875</name>
</gene>
<keyword evidence="7 11" id="KW-0521">NADP</keyword>
<dbReference type="GO" id="GO:0016491">
    <property type="term" value="F:oxidoreductase activity"/>
    <property type="evidence" value="ECO:0007669"/>
    <property type="project" value="InterPro"/>
</dbReference>
<sequence length="368" mass="39696">MTLPEQTTSRKLDHLRICSEKEIETGCSGFSDVRIVHSALPEADMDHIDLSCRFLNTTLSSPLFIAAMTGGHPGTTEVNRRLGRAAERFGCAIGVGSQRAALERSDLRHSFSVVREEAPTAFIVANIGAIQLRDHGPAWAEEAVSMIEADAIAIHLNPLQEAIQPEGDHDATGCLKAIEELCSRVSFPVIAKETGSGISRETARNLWNAGVQAIDIGGYGGTSWARVEGVRADEAGDPVQRRLGDDFQSWGIPTVVSLMEVRETGGPVIATGGLRNGLDIAKALALGADMAGMALPLLAPAMESDAALNSKIEEIHRELTVAMFLSGAATIRDMRRVRTYITGDTRDMIQEPGCEKHYGDRSNSRRRI</sequence>